<dbReference type="InterPro" id="IPR017441">
    <property type="entry name" value="Protein_kinase_ATP_BS"/>
</dbReference>
<evidence type="ECO:0000259" key="12">
    <source>
        <dbReference type="PROSITE" id="PS50011"/>
    </source>
</evidence>
<keyword evidence="8 10" id="KW-0067">ATP-binding</keyword>
<evidence type="ECO:0000256" key="8">
    <source>
        <dbReference type="ARBA" id="ARBA00022840"/>
    </source>
</evidence>
<dbReference type="PROSITE" id="PS00107">
    <property type="entry name" value="PROTEIN_KINASE_ATP"/>
    <property type="match status" value="1"/>
</dbReference>
<evidence type="ECO:0000256" key="6">
    <source>
        <dbReference type="ARBA" id="ARBA00022741"/>
    </source>
</evidence>
<organism evidence="13 14">
    <name type="scientific">Urochloa decumbens</name>
    <dbReference type="NCBI Taxonomy" id="240449"/>
    <lineage>
        <taxon>Eukaryota</taxon>
        <taxon>Viridiplantae</taxon>
        <taxon>Streptophyta</taxon>
        <taxon>Embryophyta</taxon>
        <taxon>Tracheophyta</taxon>
        <taxon>Spermatophyta</taxon>
        <taxon>Magnoliopsida</taxon>
        <taxon>Liliopsida</taxon>
        <taxon>Poales</taxon>
        <taxon>Poaceae</taxon>
        <taxon>PACMAD clade</taxon>
        <taxon>Panicoideae</taxon>
        <taxon>Panicodae</taxon>
        <taxon>Paniceae</taxon>
        <taxon>Melinidinae</taxon>
        <taxon>Urochloa</taxon>
    </lineage>
</organism>
<dbReference type="SUPFAM" id="SSF56112">
    <property type="entry name" value="Protein kinase-like (PK-like)"/>
    <property type="match status" value="1"/>
</dbReference>
<dbReference type="FunFam" id="1.10.510.10:FF:000624">
    <property type="entry name" value="Mitogen-activated protein kinase"/>
    <property type="match status" value="1"/>
</dbReference>
<evidence type="ECO:0000313" key="13">
    <source>
        <dbReference type="EMBL" id="CAL4918042.1"/>
    </source>
</evidence>
<dbReference type="EC" id="2.7.11.23" evidence="2"/>
<dbReference type="InterPro" id="IPR000719">
    <property type="entry name" value="Prot_kinase_dom"/>
</dbReference>
<dbReference type="SMART" id="SM00220">
    <property type="entry name" value="S_TKc"/>
    <property type="match status" value="1"/>
</dbReference>
<evidence type="ECO:0000256" key="4">
    <source>
        <dbReference type="ARBA" id="ARBA00022553"/>
    </source>
</evidence>
<dbReference type="Gene3D" id="3.30.200.20">
    <property type="entry name" value="Phosphorylase Kinase, domain 1"/>
    <property type="match status" value="1"/>
</dbReference>
<sequence>MAAACVEAAPAPAAGVARRHAAAQPARKRMRVAMGTTEDYDYEDACRLGEGAFGAVIRARHRGTGRSVAMKYLGEDGGGQAELLRESLLLEAASKGNPFVVASRGLARDPATADLCLVMDCGGATLRDALRRQPGPLPESTVRAAMWQLLEGAKRMHAAHIVHRDIKPHNILLGDDRVLRFCDFGLAVHMSEPPPYGQAGTLWYMAPEVLLGMPDYDALVDAWSLGCVMAQLLGGEAPLQGADEDDQLSAIFGVLGYPDDAAWPWFWSTRFAAEMPEMDKKRCKTSVLRCKYPETKLSEEGFQVLSGLLTCNPNKRLTAAAALKHPWFSRMDEPELPNKEVVPPLTKRQRLR</sequence>
<evidence type="ECO:0000256" key="3">
    <source>
        <dbReference type="ARBA" id="ARBA00022527"/>
    </source>
</evidence>
<dbReference type="PROSITE" id="PS50011">
    <property type="entry name" value="PROTEIN_KINASE_DOM"/>
    <property type="match status" value="1"/>
</dbReference>
<dbReference type="InterPro" id="IPR008271">
    <property type="entry name" value="Ser/Thr_kinase_AS"/>
</dbReference>
<keyword evidence="14" id="KW-1185">Reference proteome</keyword>
<dbReference type="PROSITE" id="PS00108">
    <property type="entry name" value="PROTEIN_KINASE_ST"/>
    <property type="match status" value="1"/>
</dbReference>
<comment type="catalytic activity">
    <reaction evidence="9">
        <text>[DNA-directed RNA polymerase] + ATP = phospho-[DNA-directed RNA polymerase] + ADP + H(+)</text>
        <dbReference type="Rhea" id="RHEA:10216"/>
        <dbReference type="Rhea" id="RHEA-COMP:11321"/>
        <dbReference type="Rhea" id="RHEA-COMP:11322"/>
        <dbReference type="ChEBI" id="CHEBI:15378"/>
        <dbReference type="ChEBI" id="CHEBI:30616"/>
        <dbReference type="ChEBI" id="CHEBI:43176"/>
        <dbReference type="ChEBI" id="CHEBI:68546"/>
        <dbReference type="ChEBI" id="CHEBI:456216"/>
        <dbReference type="EC" id="2.7.11.23"/>
    </reaction>
</comment>
<evidence type="ECO:0000313" key="14">
    <source>
        <dbReference type="Proteomes" id="UP001497457"/>
    </source>
</evidence>
<keyword evidence="7" id="KW-0418">Kinase</keyword>
<dbReference type="PANTHER" id="PTHR24056:SF395">
    <property type="entry name" value="PROTEIN KINASE DOMAIN-CONTAINING PROTEIN"/>
    <property type="match status" value="1"/>
</dbReference>
<dbReference type="PANTHER" id="PTHR24056">
    <property type="entry name" value="CELL DIVISION PROTEIN KINASE"/>
    <property type="match status" value="1"/>
</dbReference>
<evidence type="ECO:0000256" key="1">
    <source>
        <dbReference type="ARBA" id="ARBA00006485"/>
    </source>
</evidence>
<keyword evidence="6 10" id="KW-0547">Nucleotide-binding</keyword>
<dbReference type="Gene3D" id="1.10.510.10">
    <property type="entry name" value="Transferase(Phosphotransferase) domain 1"/>
    <property type="match status" value="1"/>
</dbReference>
<keyword evidence="4" id="KW-0597">Phosphoprotein</keyword>
<feature type="binding site" evidence="10">
    <location>
        <position position="71"/>
    </location>
    <ligand>
        <name>ATP</name>
        <dbReference type="ChEBI" id="CHEBI:30616"/>
    </ligand>
</feature>
<dbReference type="AlphaFoldDB" id="A0ABC8WYN1"/>
<evidence type="ECO:0000256" key="10">
    <source>
        <dbReference type="PROSITE-ProRule" id="PRU10141"/>
    </source>
</evidence>
<proteinExistence type="inferred from homology"/>
<evidence type="ECO:0000256" key="5">
    <source>
        <dbReference type="ARBA" id="ARBA00022679"/>
    </source>
</evidence>
<protein>
    <recommendedName>
        <fullName evidence="2">[RNA-polymerase]-subunit kinase</fullName>
        <ecNumber evidence="2">2.7.11.23</ecNumber>
    </recommendedName>
</protein>
<evidence type="ECO:0000256" key="9">
    <source>
        <dbReference type="ARBA" id="ARBA00049280"/>
    </source>
</evidence>
<dbReference type="InterPro" id="IPR050108">
    <property type="entry name" value="CDK"/>
</dbReference>
<dbReference type="InterPro" id="IPR011009">
    <property type="entry name" value="Kinase-like_dom_sf"/>
</dbReference>
<dbReference type="Proteomes" id="UP001497457">
    <property type="component" value="Chromosome 13rd"/>
</dbReference>
<dbReference type="Pfam" id="PF00069">
    <property type="entry name" value="Pkinase"/>
    <property type="match status" value="1"/>
</dbReference>
<reference evidence="13 14" key="2">
    <citation type="submission" date="2024-10" db="EMBL/GenBank/DDBJ databases">
        <authorList>
            <person name="Ryan C."/>
        </authorList>
    </citation>
    <scope>NUCLEOTIDE SEQUENCE [LARGE SCALE GENOMIC DNA]</scope>
</reference>
<dbReference type="GO" id="GO:0008353">
    <property type="term" value="F:RNA polymerase II CTD heptapeptide repeat kinase activity"/>
    <property type="evidence" value="ECO:0007669"/>
    <property type="project" value="UniProtKB-EC"/>
</dbReference>
<evidence type="ECO:0000256" key="2">
    <source>
        <dbReference type="ARBA" id="ARBA00012409"/>
    </source>
</evidence>
<dbReference type="GO" id="GO:0005524">
    <property type="term" value="F:ATP binding"/>
    <property type="evidence" value="ECO:0007669"/>
    <property type="project" value="UniProtKB-UniRule"/>
</dbReference>
<keyword evidence="3 11" id="KW-0723">Serine/threonine-protein kinase</keyword>
<dbReference type="EMBL" id="OZ075123">
    <property type="protein sequence ID" value="CAL4918042.1"/>
    <property type="molecule type" value="Genomic_DNA"/>
</dbReference>
<feature type="domain" description="Protein kinase" evidence="12">
    <location>
        <begin position="42"/>
        <end position="328"/>
    </location>
</feature>
<comment type="similarity">
    <text evidence="1">Belongs to the protein kinase superfamily. CMGC Ser/Thr protein kinase family. CDC2/CDKX subfamily.</text>
</comment>
<gene>
    <name evidence="13" type="ORF">URODEC1_LOCUS18929</name>
</gene>
<name>A0ABC8WYN1_9POAL</name>
<accession>A0ABC8WYN1</accession>
<keyword evidence="5" id="KW-0808">Transferase</keyword>
<evidence type="ECO:0000256" key="11">
    <source>
        <dbReference type="RuleBase" id="RU000304"/>
    </source>
</evidence>
<reference evidence="14" key="1">
    <citation type="submission" date="2024-06" db="EMBL/GenBank/DDBJ databases">
        <authorList>
            <person name="Ryan C."/>
        </authorList>
    </citation>
    <scope>NUCLEOTIDE SEQUENCE [LARGE SCALE GENOMIC DNA]</scope>
</reference>
<evidence type="ECO:0000256" key="7">
    <source>
        <dbReference type="ARBA" id="ARBA00022777"/>
    </source>
</evidence>